<proteinExistence type="predicted"/>
<keyword evidence="2" id="KW-0614">Plasmid</keyword>
<name>A0A344TT26_9BACT</name>
<dbReference type="AlphaFoldDB" id="A0A344TT26"/>
<protein>
    <recommendedName>
        <fullName evidence="1">Protein glutaminase domain-containing protein</fullName>
    </recommendedName>
</protein>
<dbReference type="InterPro" id="IPR041325">
    <property type="entry name" value="Gln_deamidase_2"/>
</dbReference>
<dbReference type="Proteomes" id="UP000251993">
    <property type="component" value="Plasmid unnamed1"/>
</dbReference>
<evidence type="ECO:0000259" key="1">
    <source>
        <dbReference type="Pfam" id="PF18626"/>
    </source>
</evidence>
<geneLocation type="plasmid" evidence="2 3">
    <name>unnamed1</name>
</geneLocation>
<accession>A0A344TT26</accession>
<feature type="domain" description="Protein glutaminase" evidence="1">
    <location>
        <begin position="139"/>
        <end position="221"/>
    </location>
</feature>
<evidence type="ECO:0000313" key="2">
    <source>
        <dbReference type="EMBL" id="AXE21797.1"/>
    </source>
</evidence>
<organism evidence="2 3">
    <name type="scientific">Runella rosea</name>
    <dbReference type="NCBI Taxonomy" id="2259595"/>
    <lineage>
        <taxon>Bacteria</taxon>
        <taxon>Pseudomonadati</taxon>
        <taxon>Bacteroidota</taxon>
        <taxon>Cytophagia</taxon>
        <taxon>Cytophagales</taxon>
        <taxon>Spirosomataceae</taxon>
        <taxon>Runella</taxon>
    </lineage>
</organism>
<dbReference type="EMBL" id="CP030851">
    <property type="protein sequence ID" value="AXE21797.1"/>
    <property type="molecule type" value="Genomic_DNA"/>
</dbReference>
<dbReference type="RefSeq" id="WP_114070538.1">
    <property type="nucleotide sequence ID" value="NZ_CP030851.1"/>
</dbReference>
<dbReference type="KEGG" id="run:DR864_28400"/>
<evidence type="ECO:0000313" key="3">
    <source>
        <dbReference type="Proteomes" id="UP000251993"/>
    </source>
</evidence>
<keyword evidence="3" id="KW-1185">Reference proteome</keyword>
<gene>
    <name evidence="2" type="ORF">DR864_28400</name>
</gene>
<dbReference type="Gene3D" id="3.10.620.30">
    <property type="match status" value="1"/>
</dbReference>
<sequence length="281" mass="32011">MTTRDVTTKELSLIFKFKDKDSGNIKLIFSENSNLFYVEHDNLKILEELDVPLEQEGNQFKNRFKVEFKETEVVKITKSAPNPSMTFEDEKPPTISVLEKSQLKEVIKLYKLLFTNLGKTSVKRRNGTKITFLDKPETDKGDCTLRADEIQKSLKKNNINCKKIFVIGQHLKTRSLVQDTKGFQNHVGVMITVRNGIREKMFVLDPFFDSNNYVTLTQWLDILTTGQDSTINAISIVSGHIINLKGSYIVNDIQSKLDQGTFSTTEALKIMADLMAKTGFN</sequence>
<reference evidence="2 3" key="1">
    <citation type="submission" date="2018-07" db="EMBL/GenBank/DDBJ databases">
        <title>Genome sequencing of Runella.</title>
        <authorList>
            <person name="Baek M.-G."/>
            <person name="Yi H."/>
        </authorList>
    </citation>
    <scope>NUCLEOTIDE SEQUENCE [LARGE SCALE GENOMIC DNA]</scope>
    <source>
        <strain evidence="2 3">HYN0085</strain>
        <plasmid evidence="2 3">unnamed1</plasmid>
    </source>
</reference>
<dbReference type="Pfam" id="PF18626">
    <property type="entry name" value="Gln_deamidase_2"/>
    <property type="match status" value="1"/>
</dbReference>